<gene>
    <name evidence="2" type="ORF">HDA39_005203</name>
</gene>
<dbReference type="InterPro" id="IPR050508">
    <property type="entry name" value="Methyltransf_Superfamily"/>
</dbReference>
<dbReference type="GO" id="GO:0008757">
    <property type="term" value="F:S-adenosylmethionine-dependent methyltransferase activity"/>
    <property type="evidence" value="ECO:0007669"/>
    <property type="project" value="InterPro"/>
</dbReference>
<comment type="caution">
    <text evidence="2">The sequence shown here is derived from an EMBL/GenBank/DDBJ whole genome shotgun (WGS) entry which is preliminary data.</text>
</comment>
<keyword evidence="2" id="KW-0489">Methyltransferase</keyword>
<dbReference type="InterPro" id="IPR029063">
    <property type="entry name" value="SAM-dependent_MTases_sf"/>
</dbReference>
<name>A0A7W9MW36_9ACTN</name>
<sequence>MRARYNGVADWYAARSTHWAEDNREDLLELLGPGDGRLCLDLGCGTGNYFAMIAETGRRVIGLDRSSDQLRFARTKGGVPLVESDAARLPFAAESFDDVLALWISTDLDDFAGTLREIARVLRPDGSFYFYGVHPCFNGPHVEYQEDGGRLAHPTYRQSGWHEPSAWWAGDGIRGTVGMRHTPLAEFLNAFLSAGLLLDHVVEPEGGPVPGALAVRARLSSGVPR</sequence>
<dbReference type="Proteomes" id="UP000549971">
    <property type="component" value="Unassembled WGS sequence"/>
</dbReference>
<proteinExistence type="predicted"/>
<protein>
    <submittedName>
        <fullName evidence="2">SAM-dependent methyltransferase</fullName>
    </submittedName>
</protein>
<dbReference type="Pfam" id="PF08241">
    <property type="entry name" value="Methyltransf_11"/>
    <property type="match status" value="1"/>
</dbReference>
<dbReference type="Gene3D" id="3.40.50.150">
    <property type="entry name" value="Vaccinia Virus protein VP39"/>
    <property type="match status" value="1"/>
</dbReference>
<evidence type="ECO:0000259" key="1">
    <source>
        <dbReference type="Pfam" id="PF08241"/>
    </source>
</evidence>
<organism evidence="2 3">
    <name type="scientific">Kribbella italica</name>
    <dbReference type="NCBI Taxonomy" id="1540520"/>
    <lineage>
        <taxon>Bacteria</taxon>
        <taxon>Bacillati</taxon>
        <taxon>Actinomycetota</taxon>
        <taxon>Actinomycetes</taxon>
        <taxon>Propionibacteriales</taxon>
        <taxon>Kribbellaceae</taxon>
        <taxon>Kribbella</taxon>
    </lineage>
</organism>
<keyword evidence="3" id="KW-1185">Reference proteome</keyword>
<accession>A0A7W9MW36</accession>
<dbReference type="EMBL" id="JACHMY010000001">
    <property type="protein sequence ID" value="MBB5838469.1"/>
    <property type="molecule type" value="Genomic_DNA"/>
</dbReference>
<dbReference type="CDD" id="cd02440">
    <property type="entry name" value="AdoMet_MTases"/>
    <property type="match status" value="1"/>
</dbReference>
<dbReference type="PANTHER" id="PTHR42912">
    <property type="entry name" value="METHYLTRANSFERASE"/>
    <property type="match status" value="1"/>
</dbReference>
<reference evidence="2 3" key="1">
    <citation type="submission" date="2020-08" db="EMBL/GenBank/DDBJ databases">
        <title>Sequencing the genomes of 1000 actinobacteria strains.</title>
        <authorList>
            <person name="Klenk H.-P."/>
        </authorList>
    </citation>
    <scope>NUCLEOTIDE SEQUENCE [LARGE SCALE GENOMIC DNA]</scope>
    <source>
        <strain evidence="2 3">DSM 28967</strain>
    </source>
</reference>
<feature type="domain" description="Methyltransferase type 11" evidence="1">
    <location>
        <begin position="40"/>
        <end position="130"/>
    </location>
</feature>
<dbReference type="GO" id="GO:0032259">
    <property type="term" value="P:methylation"/>
    <property type="evidence" value="ECO:0007669"/>
    <property type="project" value="UniProtKB-KW"/>
</dbReference>
<dbReference type="RefSeq" id="WP_184799282.1">
    <property type="nucleotide sequence ID" value="NZ_JACHMY010000001.1"/>
</dbReference>
<evidence type="ECO:0000313" key="2">
    <source>
        <dbReference type="EMBL" id="MBB5838469.1"/>
    </source>
</evidence>
<dbReference type="SUPFAM" id="SSF53335">
    <property type="entry name" value="S-adenosyl-L-methionine-dependent methyltransferases"/>
    <property type="match status" value="1"/>
</dbReference>
<dbReference type="InterPro" id="IPR013216">
    <property type="entry name" value="Methyltransf_11"/>
</dbReference>
<evidence type="ECO:0000313" key="3">
    <source>
        <dbReference type="Proteomes" id="UP000549971"/>
    </source>
</evidence>
<keyword evidence="2" id="KW-0808">Transferase</keyword>
<dbReference type="AlphaFoldDB" id="A0A7W9MW36"/>